<dbReference type="InterPro" id="IPR001343">
    <property type="entry name" value="Hemolysn_Ca-bd"/>
</dbReference>
<feature type="compositionally biased region" description="Gly residues" evidence="3">
    <location>
        <begin position="156"/>
        <end position="165"/>
    </location>
</feature>
<feature type="region of interest" description="Disordered" evidence="3">
    <location>
        <begin position="148"/>
        <end position="179"/>
    </location>
</feature>
<dbReference type="GO" id="GO:0005509">
    <property type="term" value="F:calcium ion binding"/>
    <property type="evidence" value="ECO:0007669"/>
    <property type="project" value="InterPro"/>
</dbReference>
<evidence type="ECO:0000256" key="2">
    <source>
        <dbReference type="ARBA" id="ARBA00022525"/>
    </source>
</evidence>
<dbReference type="STRING" id="1227549.SAMN05444007_10940"/>
<feature type="region of interest" description="Disordered" evidence="3">
    <location>
        <begin position="264"/>
        <end position="285"/>
    </location>
</feature>
<protein>
    <submittedName>
        <fullName evidence="5">Hemolysin-type calcium-binding repeat-containing protein</fullName>
    </submittedName>
</protein>
<evidence type="ECO:0000256" key="3">
    <source>
        <dbReference type="SAM" id="MobiDB-lite"/>
    </source>
</evidence>
<dbReference type="Proteomes" id="UP000199379">
    <property type="component" value="Unassembled WGS sequence"/>
</dbReference>
<accession>A0A1H7D4M1</accession>
<sequence length="398" mass="41137">MTQADSLERQMLDLINAERAARGLDPLQLELRLNDAAETHSEWMLAQDVFSHTGAGGSSAGGRMQQAGFDFSGSWGWAENIALQSERGAPGLADDVIDLHNSLMNSPGHRANILNPDMEVIGIGIEQGNFRGFDAVVVTQNFGRTSAPLQIDSGAGSAGSPGGGNSPSAPTNTATGGADTILLSNPAEVHGWAGNDSIAGSFGNDTLIGGGGDDSLSGGNGADEIRGGLGQDTGIGGSGNDQIWLNADADRGYGGAGDDVIRGGAGDDRLYGETGQDTLQGGGGQDLLVGGDGDDRLNGWRGNDTIHGESGNDTMSGGYGSDIFVFSEGNDRLADFNKFDPAEKIYMGYAEGIDNYSDLAANHMSQRGANVLISDDAGNSLLVVNATLQQLDETDFWF</sequence>
<keyword evidence="6" id="KW-1185">Reference proteome</keyword>
<dbReference type="InterPro" id="IPR011049">
    <property type="entry name" value="Serralysin-like_metalloprot_C"/>
</dbReference>
<dbReference type="PRINTS" id="PR00313">
    <property type="entry name" value="CABNDNGRPT"/>
</dbReference>
<dbReference type="Gene3D" id="3.40.33.10">
    <property type="entry name" value="CAP"/>
    <property type="match status" value="1"/>
</dbReference>
<dbReference type="GO" id="GO:0005576">
    <property type="term" value="C:extracellular region"/>
    <property type="evidence" value="ECO:0007669"/>
    <property type="project" value="UniProtKB-SubCell"/>
</dbReference>
<dbReference type="Pfam" id="PF00188">
    <property type="entry name" value="CAP"/>
    <property type="match status" value="1"/>
</dbReference>
<organism evidence="5 6">
    <name type="scientific">Cribrihabitans marinus</name>
    <dbReference type="NCBI Taxonomy" id="1227549"/>
    <lineage>
        <taxon>Bacteria</taxon>
        <taxon>Pseudomonadati</taxon>
        <taxon>Pseudomonadota</taxon>
        <taxon>Alphaproteobacteria</taxon>
        <taxon>Rhodobacterales</taxon>
        <taxon>Paracoccaceae</taxon>
        <taxon>Cribrihabitans</taxon>
    </lineage>
</organism>
<dbReference type="OrthoDB" id="419320at2"/>
<dbReference type="SUPFAM" id="SSF51120">
    <property type="entry name" value="beta-Roll"/>
    <property type="match status" value="2"/>
</dbReference>
<keyword evidence="2" id="KW-0964">Secreted</keyword>
<dbReference type="SUPFAM" id="SSF55797">
    <property type="entry name" value="PR-1-like"/>
    <property type="match status" value="1"/>
</dbReference>
<dbReference type="RefSeq" id="WP_092368954.1">
    <property type="nucleotide sequence ID" value="NZ_BMGV01000009.1"/>
</dbReference>
<dbReference type="PANTHER" id="PTHR38340">
    <property type="entry name" value="S-LAYER PROTEIN"/>
    <property type="match status" value="1"/>
</dbReference>
<dbReference type="InterPro" id="IPR014044">
    <property type="entry name" value="CAP_dom"/>
</dbReference>
<dbReference type="PANTHER" id="PTHR38340:SF1">
    <property type="entry name" value="S-LAYER PROTEIN"/>
    <property type="match status" value="1"/>
</dbReference>
<comment type="subcellular location">
    <subcellularLocation>
        <location evidence="1">Secreted</location>
    </subcellularLocation>
</comment>
<evidence type="ECO:0000313" key="5">
    <source>
        <dbReference type="EMBL" id="SEJ94080.1"/>
    </source>
</evidence>
<dbReference type="AlphaFoldDB" id="A0A1H7D4M1"/>
<reference evidence="5 6" key="1">
    <citation type="submission" date="2016-10" db="EMBL/GenBank/DDBJ databases">
        <authorList>
            <person name="de Groot N.N."/>
        </authorList>
    </citation>
    <scope>NUCLEOTIDE SEQUENCE [LARGE SCALE GENOMIC DNA]</scope>
    <source>
        <strain evidence="5 6">DSM 29340</strain>
    </source>
</reference>
<proteinExistence type="predicted"/>
<dbReference type="InterPro" id="IPR035940">
    <property type="entry name" value="CAP_sf"/>
</dbReference>
<dbReference type="Gene3D" id="2.150.10.10">
    <property type="entry name" value="Serralysin-like metalloprotease, C-terminal"/>
    <property type="match status" value="2"/>
</dbReference>
<dbReference type="EMBL" id="FNYD01000009">
    <property type="protein sequence ID" value="SEJ94080.1"/>
    <property type="molecule type" value="Genomic_DNA"/>
</dbReference>
<dbReference type="InterPro" id="IPR050557">
    <property type="entry name" value="RTX_toxin/Mannuronan_C5-epim"/>
</dbReference>
<gene>
    <name evidence="5" type="ORF">SAMN05444007_10940</name>
</gene>
<evidence type="ECO:0000259" key="4">
    <source>
        <dbReference type="Pfam" id="PF00188"/>
    </source>
</evidence>
<feature type="domain" description="SCP" evidence="4">
    <location>
        <begin position="12"/>
        <end position="142"/>
    </location>
</feature>
<dbReference type="CDD" id="cd05379">
    <property type="entry name" value="CAP_bacterial"/>
    <property type="match status" value="1"/>
</dbReference>
<name>A0A1H7D4M1_9RHOB</name>
<evidence type="ECO:0000256" key="1">
    <source>
        <dbReference type="ARBA" id="ARBA00004613"/>
    </source>
</evidence>
<feature type="region of interest" description="Disordered" evidence="3">
    <location>
        <begin position="210"/>
        <end position="234"/>
    </location>
</feature>
<evidence type="ECO:0000313" key="6">
    <source>
        <dbReference type="Proteomes" id="UP000199379"/>
    </source>
</evidence>
<dbReference type="Pfam" id="PF00353">
    <property type="entry name" value="HemolysinCabind"/>
    <property type="match status" value="4"/>
</dbReference>